<gene>
    <name evidence="2" type="ORF">CXB51_005852</name>
</gene>
<proteinExistence type="predicted"/>
<dbReference type="InterPro" id="IPR011009">
    <property type="entry name" value="Kinase-like_dom_sf"/>
</dbReference>
<accession>A0A8J5ZXB0</accession>
<feature type="domain" description="Protein kinase" evidence="1">
    <location>
        <begin position="1"/>
        <end position="89"/>
    </location>
</feature>
<dbReference type="OrthoDB" id="1745377at2759"/>
<evidence type="ECO:0000313" key="3">
    <source>
        <dbReference type="Proteomes" id="UP000701853"/>
    </source>
</evidence>
<dbReference type="InterPro" id="IPR000719">
    <property type="entry name" value="Prot_kinase_dom"/>
</dbReference>
<sequence>MLMHVSGVVEYLGMTFLACNQRLPFETISELLVSWYRDVKCANILVDATGSIKLADFGLGKGLSNMVTNETISWPMFVYSGEKGINLSF</sequence>
<dbReference type="SUPFAM" id="SSF56112">
    <property type="entry name" value="Protein kinase-like (PK-like)"/>
    <property type="match status" value="1"/>
</dbReference>
<keyword evidence="3" id="KW-1185">Reference proteome</keyword>
<dbReference type="PROSITE" id="PS50011">
    <property type="entry name" value="PROTEIN_KINASE_DOM"/>
    <property type="match status" value="1"/>
</dbReference>
<evidence type="ECO:0000259" key="1">
    <source>
        <dbReference type="PROSITE" id="PS50011"/>
    </source>
</evidence>
<dbReference type="Pfam" id="PF00069">
    <property type="entry name" value="Pkinase"/>
    <property type="match status" value="1"/>
</dbReference>
<protein>
    <recommendedName>
        <fullName evidence="1">Protein kinase domain-containing protein</fullName>
    </recommendedName>
</protein>
<reference evidence="2 3" key="1">
    <citation type="journal article" date="2021" name="bioRxiv">
        <title>The Gossypium anomalum genome as a resource for cotton improvement and evolutionary analysis of hybrid incompatibility.</title>
        <authorList>
            <person name="Grover C.E."/>
            <person name="Yuan D."/>
            <person name="Arick M.A."/>
            <person name="Miller E.R."/>
            <person name="Hu G."/>
            <person name="Peterson D.G."/>
            <person name="Wendel J.F."/>
            <person name="Udall J.A."/>
        </authorList>
    </citation>
    <scope>NUCLEOTIDE SEQUENCE [LARGE SCALE GENOMIC DNA]</scope>
    <source>
        <strain evidence="2">JFW-Udall</strain>
        <tissue evidence="2">Leaf</tissue>
    </source>
</reference>
<dbReference type="EMBL" id="JAHUZN010000003">
    <property type="protein sequence ID" value="KAG8499339.1"/>
    <property type="molecule type" value="Genomic_DNA"/>
</dbReference>
<dbReference type="GO" id="GO:0005524">
    <property type="term" value="F:ATP binding"/>
    <property type="evidence" value="ECO:0007669"/>
    <property type="project" value="InterPro"/>
</dbReference>
<dbReference type="Gene3D" id="1.10.510.10">
    <property type="entry name" value="Transferase(Phosphotransferase) domain 1"/>
    <property type="match status" value="1"/>
</dbReference>
<name>A0A8J5ZXB0_9ROSI</name>
<dbReference type="Proteomes" id="UP000701853">
    <property type="component" value="Chromosome 3"/>
</dbReference>
<organism evidence="2 3">
    <name type="scientific">Gossypium anomalum</name>
    <dbReference type="NCBI Taxonomy" id="47600"/>
    <lineage>
        <taxon>Eukaryota</taxon>
        <taxon>Viridiplantae</taxon>
        <taxon>Streptophyta</taxon>
        <taxon>Embryophyta</taxon>
        <taxon>Tracheophyta</taxon>
        <taxon>Spermatophyta</taxon>
        <taxon>Magnoliopsida</taxon>
        <taxon>eudicotyledons</taxon>
        <taxon>Gunneridae</taxon>
        <taxon>Pentapetalae</taxon>
        <taxon>rosids</taxon>
        <taxon>malvids</taxon>
        <taxon>Malvales</taxon>
        <taxon>Malvaceae</taxon>
        <taxon>Malvoideae</taxon>
        <taxon>Gossypium</taxon>
    </lineage>
</organism>
<comment type="caution">
    <text evidence="2">The sequence shown here is derived from an EMBL/GenBank/DDBJ whole genome shotgun (WGS) entry which is preliminary data.</text>
</comment>
<dbReference type="AlphaFoldDB" id="A0A8J5ZXB0"/>
<evidence type="ECO:0000313" key="2">
    <source>
        <dbReference type="EMBL" id="KAG8499339.1"/>
    </source>
</evidence>
<dbReference type="GO" id="GO:0004672">
    <property type="term" value="F:protein kinase activity"/>
    <property type="evidence" value="ECO:0007669"/>
    <property type="project" value="InterPro"/>
</dbReference>